<dbReference type="KEGG" id="vg:80090757"/>
<evidence type="ECO:0000313" key="5">
    <source>
        <dbReference type="Proteomes" id="UP000298729"/>
    </source>
</evidence>
<dbReference type="InterPro" id="IPR050570">
    <property type="entry name" value="Cell_wall_metabolism_enzyme"/>
</dbReference>
<evidence type="ECO:0000256" key="1">
    <source>
        <dbReference type="ARBA" id="ARBA00022529"/>
    </source>
</evidence>
<evidence type="ECO:0000256" key="2">
    <source>
        <dbReference type="ARBA" id="ARBA00022638"/>
    </source>
</evidence>
<reference evidence="4 5" key="1">
    <citation type="submission" date="2019-04" db="EMBL/GenBank/DDBJ databases">
        <authorList>
            <person name="Oduselu T.J."/>
            <person name="Taiwo A.E."/>
            <person name="Ayodele I.E."/>
            <person name="Oyebamiji T.O."/>
            <person name="Atoyebi A.N."/>
            <person name="Omolola C.M."/>
            <person name="Lazarus F.U."/>
            <person name="Jose L.A."/>
            <person name="Akinlolu E.A."/>
            <person name="Ojebola B.M."/>
            <person name="Olatinwo S.O."/>
            <person name="Raifu M.K."/>
            <person name="Adebiyi I."/>
            <person name="Ogunleye V.O."/>
            <person name="Faleye T.O.C."/>
            <person name="Bakarey A.S."/>
            <person name="Adewumi O.M."/>
            <person name="Anetor J.I."/>
            <person name="Ademowo O.G."/>
            <person name="Garlena R.A."/>
            <person name="Russell D.A."/>
            <person name="Pope W.H."/>
            <person name="Jacobs-Sera D."/>
            <person name="Hatfull G.F."/>
        </authorList>
    </citation>
    <scope>NUCLEOTIDE SEQUENCE [LARGE SCALE GENOMIC DNA]</scope>
</reference>
<protein>
    <submittedName>
        <fullName evidence="4">Lysin A</fullName>
    </submittedName>
</protein>
<dbReference type="InterPro" id="IPR016047">
    <property type="entry name" value="M23ase_b-sheet_dom"/>
</dbReference>
<dbReference type="PANTHER" id="PTHR21666:SF270">
    <property type="entry name" value="MUREIN HYDROLASE ACTIVATOR ENVC"/>
    <property type="match status" value="1"/>
</dbReference>
<dbReference type="Pfam" id="PF01551">
    <property type="entry name" value="Peptidase_M23"/>
    <property type="match status" value="1"/>
</dbReference>
<dbReference type="GO" id="GO:0004222">
    <property type="term" value="F:metalloendopeptidase activity"/>
    <property type="evidence" value="ECO:0007669"/>
    <property type="project" value="TreeGrafter"/>
</dbReference>
<keyword evidence="5" id="KW-1185">Reference proteome</keyword>
<dbReference type="GeneID" id="80090757"/>
<name>A0A4D6T839_9CAUD</name>
<gene>
    <name evidence="4" type="primary">14</name>
    <name evidence="4" type="ORF">SEA_IDAHO_14</name>
</gene>
<accession>A0A4D6T839</accession>
<dbReference type="GO" id="GO:0042742">
    <property type="term" value="P:defense response to bacterium"/>
    <property type="evidence" value="ECO:0007669"/>
    <property type="project" value="UniProtKB-KW"/>
</dbReference>
<dbReference type="Gene3D" id="2.70.70.10">
    <property type="entry name" value="Glucose Permease (Domain IIA)"/>
    <property type="match status" value="1"/>
</dbReference>
<sequence>MAAGTIRLVHPSKAPVSQRCLAIQLDGLKHTGQDYYYSYGGEIFPDAYAMDAGTVIYSGDSRALGWPNAWYLNPDFDRNDDRDDSAGNIVVIGHWYGVTIYGHLESWDVVAGQDVAQGQRIGTVGSTGRSSGKHLHAELLLAPFNFNTDTYGRTDINLFINMEGTDMTPHELLIHPAYTGGPQVSEVLKMMVQVYQGMFFGGPSTPYKASLFNLVDDVARRSALATANFPVTRGDKTVRWVQDTANGTSGLEVLLTSALPNLAEQLKLDPETIRSAFLEAIGNPSVTIDFHDAGPATLATEPPAALMAPAAEVAAGE</sequence>
<proteinExistence type="predicted"/>
<dbReference type="CDD" id="cd12797">
    <property type="entry name" value="M23_peptidase"/>
    <property type="match status" value="1"/>
</dbReference>
<dbReference type="RefSeq" id="YP_010761511.1">
    <property type="nucleotide sequence ID" value="NC_073597.1"/>
</dbReference>
<evidence type="ECO:0000313" key="4">
    <source>
        <dbReference type="EMBL" id="QCG78279.1"/>
    </source>
</evidence>
<evidence type="ECO:0000259" key="3">
    <source>
        <dbReference type="Pfam" id="PF01551"/>
    </source>
</evidence>
<dbReference type="PANTHER" id="PTHR21666">
    <property type="entry name" value="PEPTIDASE-RELATED"/>
    <property type="match status" value="1"/>
</dbReference>
<organism evidence="4 5">
    <name type="scientific">Arthrobacter phage Idaho</name>
    <dbReference type="NCBI Taxonomy" id="2565509"/>
    <lineage>
        <taxon>Viruses</taxon>
        <taxon>Duplodnaviria</taxon>
        <taxon>Heunggongvirae</taxon>
        <taxon>Uroviricota</taxon>
        <taxon>Caudoviricetes</taxon>
        <taxon>Feeclasvirinae</taxon>
        <taxon>Idahovirus</taxon>
        <taxon>Idahovirus idaho</taxon>
    </lineage>
</organism>
<feature type="domain" description="M23ase beta-sheet core" evidence="3">
    <location>
        <begin position="29"/>
        <end position="139"/>
    </location>
</feature>
<keyword evidence="1" id="KW-0929">Antimicrobial</keyword>
<dbReference type="InterPro" id="IPR011055">
    <property type="entry name" value="Dup_hybrid_motif"/>
</dbReference>
<keyword evidence="2" id="KW-0081">Bacteriolytic enzyme</keyword>
<dbReference type="Proteomes" id="UP000298729">
    <property type="component" value="Segment"/>
</dbReference>
<dbReference type="SUPFAM" id="SSF51261">
    <property type="entry name" value="Duplicated hybrid motif"/>
    <property type="match status" value="1"/>
</dbReference>
<dbReference type="EMBL" id="MK757448">
    <property type="protein sequence ID" value="QCG78279.1"/>
    <property type="molecule type" value="Genomic_DNA"/>
</dbReference>
<dbReference type="GO" id="GO:0031640">
    <property type="term" value="P:killing of cells of another organism"/>
    <property type="evidence" value="ECO:0007669"/>
    <property type="project" value="UniProtKB-KW"/>
</dbReference>